<dbReference type="EMBL" id="CP043869">
    <property type="protein sequence ID" value="QEQ97300.1"/>
    <property type="molecule type" value="Genomic_DNA"/>
</dbReference>
<dbReference type="RefSeq" id="WP_138987058.1">
    <property type="nucleotide sequence ID" value="NZ_CP043869.1"/>
</dbReference>
<reference evidence="1 2" key="1">
    <citation type="journal article" date="2019" name="Biochem. Eng. J.">
        <title>Metabolic engineering of the marine bacteria Neptunomonas concharum for the production of acetoin and meso-2,3-butanediol from acetate.</title>
        <authorList>
            <person name="Li W."/>
            <person name="Pu N."/>
            <person name="Liu C.-X."/>
            <person name="Yuan Q.-P."/>
            <person name="Li Z.-J."/>
        </authorList>
    </citation>
    <scope>NUCLEOTIDE SEQUENCE [LARGE SCALE GENOMIC DNA]</scope>
    <source>
        <strain evidence="1 2">JCM17730</strain>
    </source>
</reference>
<name>A0A5P1RCD4_9GAMM</name>
<evidence type="ECO:0000313" key="1">
    <source>
        <dbReference type="EMBL" id="QEQ97300.1"/>
    </source>
</evidence>
<gene>
    <name evidence="1" type="ORF">F0U83_11560</name>
</gene>
<dbReference type="OrthoDB" id="5368544at2"/>
<protein>
    <recommendedName>
        <fullName evidence="3">PBP domain-containing protein</fullName>
    </recommendedName>
</protein>
<accession>A0A5P1RCD4</accession>
<organism evidence="1 2">
    <name type="scientific">Neptunomonas concharum</name>
    <dbReference type="NCBI Taxonomy" id="1031538"/>
    <lineage>
        <taxon>Bacteria</taxon>
        <taxon>Pseudomonadati</taxon>
        <taxon>Pseudomonadota</taxon>
        <taxon>Gammaproteobacteria</taxon>
        <taxon>Oceanospirillales</taxon>
        <taxon>Oceanospirillaceae</taxon>
        <taxon>Neptunomonas</taxon>
    </lineage>
</organism>
<sequence>MAHKLFIFLSLVSFTLASGIRADVIIANKDVVSGHLSREFLRSVFTLRSTHWDDSSAIQVFVMPDNHPLHRSFVKKHLCMLPYQLRMIWERSTYSGLGRAPALVESREEMLLMIRTTRGAIGYIDSIGMPLPEGIKVIEVD</sequence>
<dbReference type="AlphaFoldDB" id="A0A5P1RCD4"/>
<dbReference type="Proteomes" id="UP000324760">
    <property type="component" value="Chromosome"/>
</dbReference>
<evidence type="ECO:0008006" key="3">
    <source>
        <dbReference type="Google" id="ProtNLM"/>
    </source>
</evidence>
<evidence type="ECO:0000313" key="2">
    <source>
        <dbReference type="Proteomes" id="UP000324760"/>
    </source>
</evidence>
<proteinExistence type="predicted"/>
<dbReference type="SUPFAM" id="SSF53850">
    <property type="entry name" value="Periplasmic binding protein-like II"/>
    <property type="match status" value="1"/>
</dbReference>
<keyword evidence="2" id="KW-1185">Reference proteome</keyword>
<dbReference type="Gene3D" id="3.40.190.10">
    <property type="entry name" value="Periplasmic binding protein-like II"/>
    <property type="match status" value="1"/>
</dbReference>
<dbReference type="KEGG" id="ncu:F0U83_11560"/>